<dbReference type="Pfam" id="PF14858">
    <property type="entry name" value="CFAP54_N"/>
    <property type="match status" value="1"/>
</dbReference>
<dbReference type="PANTHER" id="PTHR33487:SF1">
    <property type="entry name" value="CILIA- AND FLAGELLA-ASSOCIATED PROTEIN 54"/>
    <property type="match status" value="1"/>
</dbReference>
<proteinExistence type="predicted"/>
<feature type="compositionally biased region" description="Basic and acidic residues" evidence="1">
    <location>
        <begin position="539"/>
        <end position="553"/>
    </location>
</feature>
<evidence type="ECO:0008006" key="5">
    <source>
        <dbReference type="Google" id="ProtNLM"/>
    </source>
</evidence>
<dbReference type="EMBL" id="CAJOBC010001864">
    <property type="protein sequence ID" value="CAF3702895.1"/>
    <property type="molecule type" value="Genomic_DNA"/>
</dbReference>
<dbReference type="OrthoDB" id="2104158at2759"/>
<keyword evidence="4" id="KW-1185">Reference proteome</keyword>
<dbReference type="Proteomes" id="UP000663829">
    <property type="component" value="Unassembled WGS sequence"/>
</dbReference>
<reference evidence="2" key="1">
    <citation type="submission" date="2021-02" db="EMBL/GenBank/DDBJ databases">
        <authorList>
            <person name="Nowell W R."/>
        </authorList>
    </citation>
    <scope>NUCLEOTIDE SEQUENCE</scope>
</reference>
<dbReference type="EMBL" id="CAJNOQ010001864">
    <property type="protein sequence ID" value="CAF0923935.1"/>
    <property type="molecule type" value="Genomic_DNA"/>
</dbReference>
<evidence type="ECO:0000313" key="2">
    <source>
        <dbReference type="EMBL" id="CAF0923935.1"/>
    </source>
</evidence>
<organism evidence="2 4">
    <name type="scientific">Didymodactylos carnosus</name>
    <dbReference type="NCBI Taxonomy" id="1234261"/>
    <lineage>
        <taxon>Eukaryota</taxon>
        <taxon>Metazoa</taxon>
        <taxon>Spiralia</taxon>
        <taxon>Gnathifera</taxon>
        <taxon>Rotifera</taxon>
        <taxon>Eurotatoria</taxon>
        <taxon>Bdelloidea</taxon>
        <taxon>Philodinida</taxon>
        <taxon>Philodinidae</taxon>
        <taxon>Didymodactylos</taxon>
    </lineage>
</organism>
<feature type="region of interest" description="Disordered" evidence="1">
    <location>
        <begin position="537"/>
        <end position="596"/>
    </location>
</feature>
<dbReference type="PANTHER" id="PTHR33487">
    <property type="entry name" value="CILIA- AND FLAGELLA-ASSOCIATED PROTEIN 54"/>
    <property type="match status" value="1"/>
</dbReference>
<protein>
    <recommendedName>
        <fullName evidence="5">Cilia- and flagella-associated protein 54</fullName>
    </recommendedName>
</protein>
<dbReference type="InterPro" id="IPR027912">
    <property type="entry name" value="CFAP54"/>
</dbReference>
<dbReference type="GO" id="GO:0060271">
    <property type="term" value="P:cilium assembly"/>
    <property type="evidence" value="ECO:0007669"/>
    <property type="project" value="TreeGrafter"/>
</dbReference>
<name>A0A814B6Y6_9BILA</name>
<gene>
    <name evidence="2" type="ORF">GPM918_LOCUS9810</name>
    <name evidence="3" type="ORF">SRO942_LOCUS9811</name>
</gene>
<sequence>MAVNLRSKALNRSVKVNSAAYYSYIEDVHGANKNPVLQSFEREIQDFKNYVQKQKTNRSLGKELNESRLSETLFNLWGSFQPRVSVRYYCEKLMELGEYLVLHEKYGVALFQCYQRYLNEYGHFDMQDFQTVDDLQERFFPLGLSDATADLSFRALMGCSLCLYYLAIEQDPKIQSDETLELCLTSLSFIRLLMNLALKDDRWSWLVYNGTIYLYTMSRYLMTLSYSAKVLDYLVWAAISTEMCLPLLAVAYLPWRSTLYCAACEAFYDTKVAPDAEKAIAGENFARRALEQFKNLHELQAISIEGDKCQFENEFRYAAIKIATMIFKRMVYESRRKSKGILRPKVRQNYKEQLQTAWPRTHTEKLLSEMFDCRAAQFLAILEALNDLNRRLVLTSPAASDNDPEILDVTLELFYAADYILQVKHANVNQIDGANLNPVYPNITMALSMSLLDLAINEQYVIPFPSVIQLIKNAFNYEVFDVFERLLEPLNTLIAISSPNEQKLPYQTILSLLELLHEITECEKEQKLAAKQLQLQATGKDDDKKGKKNENRTKSPKTKKTSKERSRSPTPATKKRKTKLKGKDVQPAQQQQIDAKRVVSMKDINLTAENEDGEEEKSLEDYLEDLCNLLLNEGNIQAVIEPDVLIDVSLLLWNKCRPILRRYYNEPLDSQRWISRLDHDHLKWLNLCLKTHEVLTRFDLATVDPCAYAECSLRLGQILFSLVQPDSPLQSNARNLCYKSRIDQLRVFLSQTFAQPFVQSYVQEFKRGQQQSASSQGDSASNHGTGVINTIGQEKQQHQPLLPFDNDTLSLSTNFPLLLFTEQLLERSLQTMAQARASLVKFDGSAMYDRNWQPKSNDEESDSLGETRFFATQPFQYEKGVSSKPIGNLIKDLDAELLFIYCRVISLLEQLPEARMIKKGPIDQYLNEAKGNSHKKALICAAYASTRRDEKMAADYMQRAYKYLTTAEEEDRLYFWHLLNNPSLLKNQNEITTTTIPRPHIIARAPEFVFILAPDFEELDTKVGSYRIFCRAVDRPNAKARMADTYYPGTGQQIPSSFKKPVKISGLNPDLKYVFSIGIYDVNGQLIGESVSESTEPILAAHPTSLLLIRCILSQVSYQIKQYPVAKKVFHSLWTYFVKTPQKIETTVKELVKDSPLVLYEARYSRLTESSISLLQKFINSIFIDLEIFIKENHYYCDLITPNSNLRVQQINRIQACSKALTALEVSCWLNDSSYALQSIIYAYGLLAPLLFFKVTYPAIYTILEKCLSALDELPSSTFKQRTRSVQENIHHMIACIVYYMTKYLQQNDEHKLANLINSVGKKFLTAPTTSTTQTKETITADAPVLPEHTSSGSLRTADASVLPEDALEQLMPKALSNHSAIHNEELKALELFVSKDKSQPYTVLVGNEDHSLVYAYVTTAPVRQSYKEVQKFRKRTSFLEYMVHVLTKSVLESSSQNEDILGWYDETQTFLSKRNELMLGPWRMIIKKQDGLVQIQGSNENKYAAAITEFSPERLKKKKIQQQMSLPATIPDKKQKTKQMFTKKMLRSKPSKYHFLIPTGTTEQKRVELEQKQKPVCVEYMRFYLKFPLIISQALKLKWTTLCILVIS</sequence>
<evidence type="ECO:0000313" key="3">
    <source>
        <dbReference type="EMBL" id="CAF3702895.1"/>
    </source>
</evidence>
<accession>A0A814B6Y6</accession>
<comment type="caution">
    <text evidence="2">The sequence shown here is derived from an EMBL/GenBank/DDBJ whole genome shotgun (WGS) entry which is preliminary data.</text>
</comment>
<evidence type="ECO:0000256" key="1">
    <source>
        <dbReference type="SAM" id="MobiDB-lite"/>
    </source>
</evidence>
<dbReference type="Proteomes" id="UP000681722">
    <property type="component" value="Unassembled WGS sequence"/>
</dbReference>
<evidence type="ECO:0000313" key="4">
    <source>
        <dbReference type="Proteomes" id="UP000663829"/>
    </source>
</evidence>